<dbReference type="EMBL" id="ML992703">
    <property type="protein sequence ID" value="KAF2207495.1"/>
    <property type="molecule type" value="Genomic_DNA"/>
</dbReference>
<dbReference type="Pfam" id="PF08613">
    <property type="entry name" value="Cyclin"/>
    <property type="match status" value="1"/>
</dbReference>
<dbReference type="InterPro" id="IPR036915">
    <property type="entry name" value="Cyclin-like_sf"/>
</dbReference>
<dbReference type="SUPFAM" id="SSF47954">
    <property type="entry name" value="Cyclin-like"/>
    <property type="match status" value="1"/>
</dbReference>
<evidence type="ECO:0000256" key="1">
    <source>
        <dbReference type="SAM" id="MobiDB-lite"/>
    </source>
</evidence>
<dbReference type="PANTHER" id="PTHR15615:SF36">
    <property type="entry name" value="PHO85 CYCLIN-5"/>
    <property type="match status" value="1"/>
</dbReference>
<dbReference type="GO" id="GO:0016538">
    <property type="term" value="F:cyclin-dependent protein serine/threonine kinase regulator activity"/>
    <property type="evidence" value="ECO:0007669"/>
    <property type="project" value="TreeGrafter"/>
</dbReference>
<protein>
    <recommendedName>
        <fullName evidence="4">Cyclin N-terminal domain-containing protein</fullName>
    </recommendedName>
</protein>
<reference evidence="2" key="1">
    <citation type="journal article" date="2020" name="Stud. Mycol.">
        <title>101 Dothideomycetes genomes: a test case for predicting lifestyles and emergence of pathogens.</title>
        <authorList>
            <person name="Haridas S."/>
            <person name="Albert R."/>
            <person name="Binder M."/>
            <person name="Bloem J."/>
            <person name="Labutti K."/>
            <person name="Salamov A."/>
            <person name="Andreopoulos B."/>
            <person name="Baker S."/>
            <person name="Barry K."/>
            <person name="Bills G."/>
            <person name="Bluhm B."/>
            <person name="Cannon C."/>
            <person name="Castanera R."/>
            <person name="Culley D."/>
            <person name="Daum C."/>
            <person name="Ezra D."/>
            <person name="Gonzalez J."/>
            <person name="Henrissat B."/>
            <person name="Kuo A."/>
            <person name="Liang C."/>
            <person name="Lipzen A."/>
            <person name="Lutzoni F."/>
            <person name="Magnuson J."/>
            <person name="Mondo S."/>
            <person name="Nolan M."/>
            <person name="Ohm R."/>
            <person name="Pangilinan J."/>
            <person name="Park H.-J."/>
            <person name="Ramirez L."/>
            <person name="Alfaro M."/>
            <person name="Sun H."/>
            <person name="Tritt A."/>
            <person name="Yoshinaga Y."/>
            <person name="Zwiers L.-H."/>
            <person name="Turgeon B."/>
            <person name="Goodwin S."/>
            <person name="Spatafora J."/>
            <person name="Crous P."/>
            <person name="Grigoriev I."/>
        </authorList>
    </citation>
    <scope>NUCLEOTIDE SEQUENCE</scope>
    <source>
        <strain evidence="2">SCOH1-5</strain>
    </source>
</reference>
<evidence type="ECO:0008006" key="4">
    <source>
        <dbReference type="Google" id="ProtNLM"/>
    </source>
</evidence>
<dbReference type="CDD" id="cd20557">
    <property type="entry name" value="CYCLIN_ScPCL1-like"/>
    <property type="match status" value="1"/>
</dbReference>
<dbReference type="GO" id="GO:0000307">
    <property type="term" value="C:cyclin-dependent protein kinase holoenzyme complex"/>
    <property type="evidence" value="ECO:0007669"/>
    <property type="project" value="TreeGrafter"/>
</dbReference>
<accession>A0A6A6F0K5</accession>
<dbReference type="InterPro" id="IPR013922">
    <property type="entry name" value="Cyclin_PHO80-like"/>
</dbReference>
<dbReference type="AlphaFoldDB" id="A0A6A6F0K5"/>
<dbReference type="PANTHER" id="PTHR15615">
    <property type="match status" value="1"/>
</dbReference>
<sequence>MSDDFRSSQDDSAERDRGCGQVNVQYQHHDHPRTDVPLALADLIKSHGQCPSYADVTSVPPNHQPHPRRCSPSRGSRPPPLVRQRDRKVNFVDNLVDSATQMVEVIWPLSVVPCRAEAGGRGVLPLRTYIEETLKRSRTSYSTLQVALYYLVLIRPHLPETDFTMEQTMDCPAERALMCGRRMFLAALILASKYLQDRNYSAKAWSKMSGLRVSEINANERNFLSKINWKLHIPKPAFEKWQEIVLRYSPNSPSSPGRGATCGRLTWKRIIPLLNADLDKLPVTDEAGVMEH</sequence>
<feature type="non-terminal residue" evidence="2">
    <location>
        <position position="292"/>
    </location>
</feature>
<dbReference type="GO" id="GO:0005634">
    <property type="term" value="C:nucleus"/>
    <property type="evidence" value="ECO:0007669"/>
    <property type="project" value="TreeGrafter"/>
</dbReference>
<gene>
    <name evidence="2" type="ORF">CERZMDRAFT_51103</name>
</gene>
<dbReference type="Proteomes" id="UP000799539">
    <property type="component" value="Unassembled WGS sequence"/>
</dbReference>
<feature type="region of interest" description="Disordered" evidence="1">
    <location>
        <begin position="52"/>
        <end position="85"/>
    </location>
</feature>
<evidence type="ECO:0000313" key="2">
    <source>
        <dbReference type="EMBL" id="KAF2207495.1"/>
    </source>
</evidence>
<organism evidence="2 3">
    <name type="scientific">Cercospora zeae-maydis SCOH1-5</name>
    <dbReference type="NCBI Taxonomy" id="717836"/>
    <lineage>
        <taxon>Eukaryota</taxon>
        <taxon>Fungi</taxon>
        <taxon>Dikarya</taxon>
        <taxon>Ascomycota</taxon>
        <taxon>Pezizomycotina</taxon>
        <taxon>Dothideomycetes</taxon>
        <taxon>Dothideomycetidae</taxon>
        <taxon>Mycosphaerellales</taxon>
        <taxon>Mycosphaerellaceae</taxon>
        <taxon>Cercospora</taxon>
    </lineage>
</organism>
<evidence type="ECO:0000313" key="3">
    <source>
        <dbReference type="Proteomes" id="UP000799539"/>
    </source>
</evidence>
<dbReference type="GO" id="GO:0019901">
    <property type="term" value="F:protein kinase binding"/>
    <property type="evidence" value="ECO:0007669"/>
    <property type="project" value="InterPro"/>
</dbReference>
<dbReference type="OrthoDB" id="286814at2759"/>
<dbReference type="Gene3D" id="1.10.472.10">
    <property type="entry name" value="Cyclin-like"/>
    <property type="match status" value="1"/>
</dbReference>
<feature type="region of interest" description="Disordered" evidence="1">
    <location>
        <begin position="1"/>
        <end position="31"/>
    </location>
</feature>
<proteinExistence type="predicted"/>
<keyword evidence="3" id="KW-1185">Reference proteome</keyword>
<name>A0A6A6F0K5_9PEZI</name>
<feature type="compositionally biased region" description="Basic and acidic residues" evidence="1">
    <location>
        <begin position="1"/>
        <end position="18"/>
    </location>
</feature>